<feature type="region of interest" description="Disordered" evidence="1">
    <location>
        <begin position="1"/>
        <end position="26"/>
    </location>
</feature>
<proteinExistence type="predicted"/>
<evidence type="ECO:0000313" key="2">
    <source>
        <dbReference type="EMBL" id="KAF4622486.1"/>
    </source>
</evidence>
<dbReference type="Proteomes" id="UP000521872">
    <property type="component" value="Unassembled WGS sequence"/>
</dbReference>
<dbReference type="EMBL" id="JAACJL010000002">
    <property type="protein sequence ID" value="KAF4622486.1"/>
    <property type="molecule type" value="Genomic_DNA"/>
</dbReference>
<feature type="compositionally biased region" description="Polar residues" evidence="1">
    <location>
        <begin position="1"/>
        <end position="14"/>
    </location>
</feature>
<name>A0A8H4R483_9AGAR</name>
<evidence type="ECO:0000256" key="1">
    <source>
        <dbReference type="SAM" id="MobiDB-lite"/>
    </source>
</evidence>
<sequence>MDSRHYAQSQSYAQTARPEYPTPPPSFAHYRSSDLDFVSYDSFPFSSPASKDSYTQSSQTLSVSSPTQSDRLAIGTAGLTIDDEQETVVSISTAFNPNAIPIPDTLLSSSDEVIFYVHAQTIVEACPTAFQPPLSAPLSDARFREQIIQLDAPSKELNVILHTLYGNSPAAHSPDLATLIGAVDRMPLYTIPPKTVLVPTSPLYNLLLSQTPLYPLDIYALAAHHGLHQLAVSASSHLLSYDVGSITDDMALRMGAIYLKKLLLLHVGRFSALKAILLHPPHPHPPTRQCNFQDQRQLTRAWALTSAYFAWESRPGMLHIPLFPYPTKSCSRPLNPRHV</sequence>
<protein>
    <recommendedName>
        <fullName evidence="4">BTB domain-containing protein</fullName>
    </recommendedName>
</protein>
<organism evidence="2 3">
    <name type="scientific">Agrocybe pediades</name>
    <dbReference type="NCBI Taxonomy" id="84607"/>
    <lineage>
        <taxon>Eukaryota</taxon>
        <taxon>Fungi</taxon>
        <taxon>Dikarya</taxon>
        <taxon>Basidiomycota</taxon>
        <taxon>Agaricomycotina</taxon>
        <taxon>Agaricomycetes</taxon>
        <taxon>Agaricomycetidae</taxon>
        <taxon>Agaricales</taxon>
        <taxon>Agaricineae</taxon>
        <taxon>Strophariaceae</taxon>
        <taxon>Agrocybe</taxon>
    </lineage>
</organism>
<evidence type="ECO:0000313" key="3">
    <source>
        <dbReference type="Proteomes" id="UP000521872"/>
    </source>
</evidence>
<keyword evidence="3" id="KW-1185">Reference proteome</keyword>
<accession>A0A8H4R483</accession>
<feature type="region of interest" description="Disordered" evidence="1">
    <location>
        <begin position="48"/>
        <end position="67"/>
    </location>
</feature>
<comment type="caution">
    <text evidence="2">The sequence shown here is derived from an EMBL/GenBank/DDBJ whole genome shotgun (WGS) entry which is preliminary data.</text>
</comment>
<reference evidence="2 3" key="1">
    <citation type="submission" date="2019-12" db="EMBL/GenBank/DDBJ databases">
        <authorList>
            <person name="Floudas D."/>
            <person name="Bentzer J."/>
            <person name="Ahren D."/>
            <person name="Johansson T."/>
            <person name="Persson P."/>
            <person name="Tunlid A."/>
        </authorList>
    </citation>
    <scope>NUCLEOTIDE SEQUENCE [LARGE SCALE GENOMIC DNA]</scope>
    <source>
        <strain evidence="2 3">CBS 102.39</strain>
    </source>
</reference>
<evidence type="ECO:0008006" key="4">
    <source>
        <dbReference type="Google" id="ProtNLM"/>
    </source>
</evidence>
<dbReference type="AlphaFoldDB" id="A0A8H4R483"/>
<gene>
    <name evidence="2" type="ORF">D9613_009086</name>
</gene>